<dbReference type="Pfam" id="PF22667">
    <property type="entry name" value="Lon_lid"/>
    <property type="match status" value="1"/>
</dbReference>
<dbReference type="SUPFAM" id="SSF54211">
    <property type="entry name" value="Ribosomal protein S5 domain 2-like"/>
    <property type="match status" value="1"/>
</dbReference>
<dbReference type="RefSeq" id="WP_105982232.1">
    <property type="nucleotide sequence ID" value="NZ_MQUC01000003.1"/>
</dbReference>
<dbReference type="InterPro" id="IPR003111">
    <property type="entry name" value="Lon_prtase_N"/>
</dbReference>
<dbReference type="InterPro" id="IPR008269">
    <property type="entry name" value="Lon_proteolytic"/>
</dbReference>
<keyword evidence="19" id="KW-1185">Reference proteome</keyword>
<dbReference type="GO" id="GO:0043565">
    <property type="term" value="F:sequence-specific DNA binding"/>
    <property type="evidence" value="ECO:0007669"/>
    <property type="project" value="UniProtKB-UniRule"/>
</dbReference>
<dbReference type="FunFam" id="3.40.50.300:FF:000021">
    <property type="entry name" value="Lon protease homolog"/>
    <property type="match status" value="1"/>
</dbReference>
<dbReference type="Gene3D" id="1.20.5.5270">
    <property type="match status" value="1"/>
</dbReference>
<dbReference type="Gene3D" id="2.30.130.40">
    <property type="entry name" value="LON domain-like"/>
    <property type="match status" value="1"/>
</dbReference>
<evidence type="ECO:0000256" key="3">
    <source>
        <dbReference type="ARBA" id="ARBA00022670"/>
    </source>
</evidence>
<keyword evidence="8 10" id="KW-0346">Stress response</keyword>
<keyword evidence="3 10" id="KW-0645">Protease</keyword>
<evidence type="ECO:0000256" key="7">
    <source>
        <dbReference type="ARBA" id="ARBA00022840"/>
    </source>
</evidence>
<evidence type="ECO:0000259" key="16">
    <source>
        <dbReference type="PROSITE" id="PS51786"/>
    </source>
</evidence>
<evidence type="ECO:0000256" key="6">
    <source>
        <dbReference type="ARBA" id="ARBA00022825"/>
    </source>
</evidence>
<evidence type="ECO:0000256" key="12">
    <source>
        <dbReference type="PIRSR" id="PIRSR001174-1"/>
    </source>
</evidence>
<dbReference type="Gene3D" id="3.30.230.10">
    <property type="match status" value="1"/>
</dbReference>
<dbReference type="InterPro" id="IPR015947">
    <property type="entry name" value="PUA-like_sf"/>
</dbReference>
<gene>
    <name evidence="10" type="primary">lon</name>
    <name evidence="18" type="ORF">BST86_04455</name>
</gene>
<dbReference type="SMART" id="SM00464">
    <property type="entry name" value="LON"/>
    <property type="match status" value="1"/>
</dbReference>
<dbReference type="InterPro" id="IPR014721">
    <property type="entry name" value="Ribsml_uS5_D2-typ_fold_subgr"/>
</dbReference>
<dbReference type="SUPFAM" id="SSF88697">
    <property type="entry name" value="PUA domain-like"/>
    <property type="match status" value="1"/>
</dbReference>
<evidence type="ECO:0000256" key="8">
    <source>
        <dbReference type="ARBA" id="ARBA00023016"/>
    </source>
</evidence>
<dbReference type="PROSITE" id="PS51786">
    <property type="entry name" value="LON_PROTEOLYTIC"/>
    <property type="match status" value="1"/>
</dbReference>
<evidence type="ECO:0000256" key="1">
    <source>
        <dbReference type="ARBA" id="ARBA00004496"/>
    </source>
</evidence>
<dbReference type="InterPro" id="IPR027065">
    <property type="entry name" value="Lon_Prtase"/>
</dbReference>
<feature type="domain" description="Lon N-terminal" evidence="17">
    <location>
        <begin position="44"/>
        <end position="239"/>
    </location>
</feature>
<feature type="active site" evidence="10 12">
    <location>
        <position position="714"/>
    </location>
</feature>
<comment type="function">
    <text evidence="10">ATP-dependent serine protease that mediates the selective degradation of mutant and abnormal proteins as well as certain short-lived regulatory proteins. Required for cellular homeostasis and for survival from DNA damage and developmental changes induced by stress. Degrades polypeptides processively to yield small peptide fragments that are 5 to 10 amino acids long. Binds to DNA in a double-stranded, site-specific manner.</text>
</comment>
<evidence type="ECO:0000313" key="18">
    <source>
        <dbReference type="EMBL" id="PRP66394.1"/>
    </source>
</evidence>
<dbReference type="GO" id="GO:0005524">
    <property type="term" value="F:ATP binding"/>
    <property type="evidence" value="ECO:0007669"/>
    <property type="project" value="UniProtKB-UniRule"/>
</dbReference>
<comment type="caution">
    <text evidence="18">The sequence shown here is derived from an EMBL/GenBank/DDBJ whole genome shotgun (WGS) entry which is preliminary data.</text>
</comment>
<dbReference type="PROSITE" id="PS51787">
    <property type="entry name" value="LON_N"/>
    <property type="match status" value="1"/>
</dbReference>
<comment type="catalytic activity">
    <reaction evidence="9 10 11 14">
        <text>Hydrolysis of proteins in presence of ATP.</text>
        <dbReference type="EC" id="3.4.21.53"/>
    </reaction>
</comment>
<dbReference type="InterPro" id="IPR046336">
    <property type="entry name" value="Lon_prtase_N_sf"/>
</dbReference>
<protein>
    <recommendedName>
        <fullName evidence="10 11">Lon protease</fullName>
        <ecNumber evidence="10 11">3.4.21.53</ecNumber>
    </recommendedName>
    <alternativeName>
        <fullName evidence="10">ATP-dependent protease La</fullName>
    </alternativeName>
</protein>
<evidence type="ECO:0000259" key="17">
    <source>
        <dbReference type="PROSITE" id="PS51787"/>
    </source>
</evidence>
<evidence type="ECO:0000256" key="14">
    <source>
        <dbReference type="PROSITE-ProRule" id="PRU01122"/>
    </source>
</evidence>
<evidence type="ECO:0000256" key="13">
    <source>
        <dbReference type="PIRSR" id="PIRSR001174-2"/>
    </source>
</evidence>
<evidence type="ECO:0000256" key="2">
    <source>
        <dbReference type="ARBA" id="ARBA00022490"/>
    </source>
</evidence>
<dbReference type="InterPro" id="IPR020568">
    <property type="entry name" value="Ribosomal_Su5_D2-typ_SF"/>
</dbReference>
<keyword evidence="7 10" id="KW-0067">ATP-binding</keyword>
<dbReference type="SUPFAM" id="SSF52540">
    <property type="entry name" value="P-loop containing nucleoside triphosphate hydrolases"/>
    <property type="match status" value="1"/>
</dbReference>
<dbReference type="PIRSF" id="PIRSF001174">
    <property type="entry name" value="Lon_proteas"/>
    <property type="match status" value="1"/>
</dbReference>
<dbReference type="GO" id="GO:0004252">
    <property type="term" value="F:serine-type endopeptidase activity"/>
    <property type="evidence" value="ECO:0007669"/>
    <property type="project" value="UniProtKB-UniRule"/>
</dbReference>
<comment type="subunit">
    <text evidence="10 11">Homohexamer. Organized in a ring with a central cavity.</text>
</comment>
<keyword evidence="6 10" id="KW-0720">Serine protease</keyword>
<evidence type="ECO:0000256" key="9">
    <source>
        <dbReference type="ARBA" id="ARBA00050665"/>
    </source>
</evidence>
<proteinExistence type="evidence at transcript level"/>
<dbReference type="GO" id="GO:0005737">
    <property type="term" value="C:cytoplasm"/>
    <property type="evidence" value="ECO:0007669"/>
    <property type="project" value="UniProtKB-SubCell"/>
</dbReference>
<dbReference type="InterPro" id="IPR003959">
    <property type="entry name" value="ATPase_AAA_core"/>
</dbReference>
<dbReference type="PANTHER" id="PTHR10046">
    <property type="entry name" value="ATP DEPENDENT LON PROTEASE FAMILY MEMBER"/>
    <property type="match status" value="1"/>
</dbReference>
<evidence type="ECO:0000256" key="15">
    <source>
        <dbReference type="RuleBase" id="RU000591"/>
    </source>
</evidence>
<dbReference type="GO" id="GO:0016887">
    <property type="term" value="F:ATP hydrolysis activity"/>
    <property type="evidence" value="ECO:0007669"/>
    <property type="project" value="UniProtKB-UniRule"/>
</dbReference>
<comment type="subcellular location">
    <subcellularLocation>
        <location evidence="1 10 11">Cytoplasm</location>
    </subcellularLocation>
</comment>
<dbReference type="EC" id="3.4.21.53" evidence="10 11"/>
<dbReference type="GO" id="GO:0006515">
    <property type="term" value="P:protein quality control for misfolded or incompletely synthesized proteins"/>
    <property type="evidence" value="ECO:0007669"/>
    <property type="project" value="UniProtKB-UniRule"/>
</dbReference>
<dbReference type="InterPro" id="IPR054594">
    <property type="entry name" value="Lon_lid"/>
</dbReference>
<keyword evidence="4 10" id="KW-0547">Nucleotide-binding</keyword>
<dbReference type="InterPro" id="IPR004815">
    <property type="entry name" value="Lon_bac/euk-typ"/>
</dbReference>
<evidence type="ECO:0000256" key="10">
    <source>
        <dbReference type="HAMAP-Rule" id="MF_01973"/>
    </source>
</evidence>
<accession>A0A2S9WSC9</accession>
<reference evidence="18 19" key="1">
    <citation type="submission" date="2016-11" db="EMBL/GenBank/DDBJ databases">
        <title>Trade-off between light-utilization and light-protection in marine flavobacteria.</title>
        <authorList>
            <person name="Kumagai Y."/>
        </authorList>
    </citation>
    <scope>NUCLEOTIDE SEQUENCE [LARGE SCALE GENOMIC DNA]</scope>
    <source>
        <strain evidence="18 19">JCM 17109</strain>
    </source>
</reference>
<dbReference type="HAMAP" id="MF_01973">
    <property type="entry name" value="lon_bact"/>
    <property type="match status" value="1"/>
</dbReference>
<organism evidence="18 19">
    <name type="scientific">Nonlabens agnitus</name>
    <dbReference type="NCBI Taxonomy" id="870484"/>
    <lineage>
        <taxon>Bacteria</taxon>
        <taxon>Pseudomonadati</taxon>
        <taxon>Bacteroidota</taxon>
        <taxon>Flavobacteriia</taxon>
        <taxon>Flavobacteriales</taxon>
        <taxon>Flavobacteriaceae</taxon>
        <taxon>Nonlabens</taxon>
    </lineage>
</organism>
<dbReference type="InterPro" id="IPR003593">
    <property type="entry name" value="AAA+_ATPase"/>
</dbReference>
<evidence type="ECO:0000256" key="5">
    <source>
        <dbReference type="ARBA" id="ARBA00022801"/>
    </source>
</evidence>
<dbReference type="Pfam" id="PF00004">
    <property type="entry name" value="AAA"/>
    <property type="match status" value="1"/>
</dbReference>
<evidence type="ECO:0000256" key="4">
    <source>
        <dbReference type="ARBA" id="ARBA00022741"/>
    </source>
</evidence>
<dbReference type="Pfam" id="PF02190">
    <property type="entry name" value="LON_substr_bdg"/>
    <property type="match status" value="1"/>
</dbReference>
<name>A0A2S9WSC9_9FLAO</name>
<dbReference type="PRINTS" id="PR00830">
    <property type="entry name" value="ENDOLAPTASE"/>
</dbReference>
<comment type="similarity">
    <text evidence="10 11 14 15">Belongs to the peptidase S16 family.</text>
</comment>
<dbReference type="Gene3D" id="1.10.8.60">
    <property type="match status" value="1"/>
</dbReference>
<dbReference type="InterPro" id="IPR027417">
    <property type="entry name" value="P-loop_NTPase"/>
</dbReference>
<dbReference type="Proteomes" id="UP000239532">
    <property type="component" value="Unassembled WGS sequence"/>
</dbReference>
<dbReference type="SMART" id="SM00382">
    <property type="entry name" value="AAA"/>
    <property type="match status" value="1"/>
</dbReference>
<evidence type="ECO:0000313" key="19">
    <source>
        <dbReference type="Proteomes" id="UP000239532"/>
    </source>
</evidence>
<evidence type="ECO:0000256" key="11">
    <source>
        <dbReference type="PIRNR" id="PIRNR001174"/>
    </source>
</evidence>
<sequence>MFKPKKFQIDIMSQQEFDQDAEFIPLLSSKDEEEMHAEAVPETLAILPLRNMVLFPGVVIPITAGRDQSIKLLQEANKANEPIGVVAQKDESVEDPGLEDLHETGVVARILKVFKMPDGNTTVIIQGKKRFQIDAIVETKPYLKATTKAIDEARPAADNEEFNAIIDKIKELSLEIIKESPNIPSEASFAIKNIESNSFLVNFVSSNMNLKVEDKQRLLEINDLKERALETLKFMNIERQKLELKNDIQSRVQTDINKQQREYFLHQQMKTIQEELGGGVSSHQEIDEMRQRAKTKKWDDKVKEHFEKELAKMQRMNPQVAEFSIQRNYLDLFLDLPWNEYSKDNFDLKRAMKILDRDHYGLDDVKKRIIEYLAVLKLRNDMKSPILCLYGPPGVGKTSLGKSIAEALGREYVRISLGGLRDEAEIRGHRKTYIGAMPGRIIQSIKKAKTSNPVFVLDEIDKLGSSHNGDPSSAMLEVLDPEQNNSFYDNFLEMGFDLSKVMFVATSNSMQTIQPALRDRMEVINVTGYTIEEKVEIGKRHLLPKQLREHGLTKDHLKIGKPQIEKIVEGYTRESGVRTLDKQIAKMVRYAAKSIAMEDEYDLKVTNDTIIEVLGAPRMTRDKYENNDVAGVVTGLAWTRVGGDILFIESILSKGKGQLSVTGNLGKVMKESATIAMEYIKAHADELGINPGIFEKYNVHIHVPEGATPKDGPSAGITMLTSLVSLFTQRKVKKSIAMTGEITLRGKVLPVGGIKEKILAAKRARIKEILLCEQNRRDIEEIKPDYLKGLTFHYVSDMSNVLELALTKQKVKNAKVL</sequence>
<dbReference type="CDD" id="cd19500">
    <property type="entry name" value="RecA-like_Lon"/>
    <property type="match status" value="1"/>
</dbReference>
<keyword evidence="5 10" id="KW-0378">Hydrolase</keyword>
<feature type="active site" evidence="10 12">
    <location>
        <position position="757"/>
    </location>
</feature>
<dbReference type="EMBL" id="MQUC01000003">
    <property type="protein sequence ID" value="PRP66394.1"/>
    <property type="molecule type" value="Genomic_DNA"/>
</dbReference>
<dbReference type="AlphaFoldDB" id="A0A2S9WSC9"/>
<dbReference type="Gene3D" id="1.20.58.1480">
    <property type="match status" value="1"/>
</dbReference>
<dbReference type="GO" id="GO:0004176">
    <property type="term" value="F:ATP-dependent peptidase activity"/>
    <property type="evidence" value="ECO:0007669"/>
    <property type="project" value="UniProtKB-UniRule"/>
</dbReference>
<dbReference type="Gene3D" id="3.40.50.300">
    <property type="entry name" value="P-loop containing nucleotide triphosphate hydrolases"/>
    <property type="match status" value="1"/>
</dbReference>
<feature type="domain" description="Lon proteolytic" evidence="16">
    <location>
        <begin position="627"/>
        <end position="808"/>
    </location>
</feature>
<dbReference type="Pfam" id="PF05362">
    <property type="entry name" value="Lon_C"/>
    <property type="match status" value="1"/>
</dbReference>
<dbReference type="InterPro" id="IPR027543">
    <property type="entry name" value="Lon_bac"/>
</dbReference>
<dbReference type="NCBIfam" id="TIGR00763">
    <property type="entry name" value="lon"/>
    <property type="match status" value="1"/>
</dbReference>
<comment type="induction">
    <text evidence="10">By heat shock.</text>
</comment>
<feature type="binding site" evidence="10 13">
    <location>
        <begin position="391"/>
        <end position="398"/>
    </location>
    <ligand>
        <name>ATP</name>
        <dbReference type="ChEBI" id="CHEBI:30616"/>
    </ligand>
</feature>
<dbReference type="PROSITE" id="PS01046">
    <property type="entry name" value="LON_SER"/>
    <property type="match status" value="1"/>
</dbReference>
<dbReference type="GO" id="GO:0034605">
    <property type="term" value="P:cellular response to heat"/>
    <property type="evidence" value="ECO:0007669"/>
    <property type="project" value="UniProtKB-UniRule"/>
</dbReference>
<dbReference type="InterPro" id="IPR008268">
    <property type="entry name" value="Peptidase_S16_AS"/>
</dbReference>
<dbReference type="OrthoDB" id="9803599at2"/>
<keyword evidence="2 10" id="KW-0963">Cytoplasm</keyword>